<dbReference type="AlphaFoldDB" id="A0A382KAJ9"/>
<dbReference type="EMBL" id="UINC01079398">
    <property type="protein sequence ID" value="SVC21368.1"/>
    <property type="molecule type" value="Genomic_DNA"/>
</dbReference>
<evidence type="ECO:0000313" key="1">
    <source>
        <dbReference type="EMBL" id="SVC21368.1"/>
    </source>
</evidence>
<organism evidence="1">
    <name type="scientific">marine metagenome</name>
    <dbReference type="NCBI Taxonomy" id="408172"/>
    <lineage>
        <taxon>unclassified sequences</taxon>
        <taxon>metagenomes</taxon>
        <taxon>ecological metagenomes</taxon>
    </lineage>
</organism>
<reference evidence="1" key="1">
    <citation type="submission" date="2018-05" db="EMBL/GenBank/DDBJ databases">
        <authorList>
            <person name="Lanie J.A."/>
            <person name="Ng W.-L."/>
            <person name="Kazmierczak K.M."/>
            <person name="Andrzejewski T.M."/>
            <person name="Davidsen T.M."/>
            <person name="Wayne K.J."/>
            <person name="Tettelin H."/>
            <person name="Glass J.I."/>
            <person name="Rusch D."/>
            <person name="Podicherti R."/>
            <person name="Tsui H.-C.T."/>
            <person name="Winkler M.E."/>
        </authorList>
    </citation>
    <scope>NUCLEOTIDE SEQUENCE</scope>
</reference>
<feature type="non-terminal residue" evidence="1">
    <location>
        <position position="189"/>
    </location>
</feature>
<dbReference type="SUPFAM" id="SSF52172">
    <property type="entry name" value="CheY-like"/>
    <property type="match status" value="1"/>
</dbReference>
<dbReference type="InterPro" id="IPR011006">
    <property type="entry name" value="CheY-like_superfamily"/>
</dbReference>
<name>A0A382KAJ9_9ZZZZ</name>
<dbReference type="Gene3D" id="3.40.50.2300">
    <property type="match status" value="1"/>
</dbReference>
<proteinExistence type="predicted"/>
<sequence>MPRDPKSSINFQDLMLNRIHEILLVASPYDAFILEEDGRLTQQILYEYLGMNLSYAPRVWHAKNASTGLRMLSKRSYDLVIVMMRIADMDPITFGEKVKSDYPDKPIILLAFDESEITVLPQKRLEETIDKVFIWSGNANLFPAVIKNIEDRMNLERDYKIADIRAIIIVEDNPRYYSIILPLIYRTAL</sequence>
<gene>
    <name evidence="1" type="ORF">METZ01_LOCUS274222</name>
</gene>
<evidence type="ECO:0008006" key="2">
    <source>
        <dbReference type="Google" id="ProtNLM"/>
    </source>
</evidence>
<protein>
    <recommendedName>
        <fullName evidence="2">Response regulatory domain-containing protein</fullName>
    </recommendedName>
</protein>
<accession>A0A382KAJ9</accession>